<dbReference type="AlphaFoldDB" id="A0A0M0HIE6"/>
<evidence type="ECO:0000313" key="2">
    <source>
        <dbReference type="Proteomes" id="UP000037515"/>
    </source>
</evidence>
<protein>
    <submittedName>
        <fullName evidence="1">Uncharacterized protein</fullName>
    </submittedName>
</protein>
<keyword evidence="2" id="KW-1185">Reference proteome</keyword>
<accession>A0A0M0HIE6</accession>
<dbReference type="EMBL" id="LHPJ01000040">
    <property type="protein sequence ID" value="KOO01811.1"/>
    <property type="molecule type" value="Genomic_DNA"/>
</dbReference>
<dbReference type="Proteomes" id="UP000037515">
    <property type="component" value="Unassembled WGS sequence"/>
</dbReference>
<comment type="caution">
    <text evidence="1">The sequence shown here is derived from an EMBL/GenBank/DDBJ whole genome shotgun (WGS) entry which is preliminary data.</text>
</comment>
<evidence type="ECO:0000313" key="1">
    <source>
        <dbReference type="EMBL" id="KOO01811.1"/>
    </source>
</evidence>
<name>A0A0M0HIE6_VIBNE</name>
<reference evidence="2" key="1">
    <citation type="submission" date="2015-08" db="EMBL/GenBank/DDBJ databases">
        <title>Vibrio galatheae sp. nov., a novel member of the Vibrionaceae family isolated from the Solomon Islands.</title>
        <authorList>
            <person name="Giubergia S."/>
            <person name="Machado H."/>
            <person name="Mateiu R.V."/>
            <person name="Gram L."/>
        </authorList>
    </citation>
    <scope>NUCLEOTIDE SEQUENCE [LARGE SCALE GENOMIC DNA]</scope>
    <source>
        <strain evidence="2">DSM 19584</strain>
    </source>
</reference>
<proteinExistence type="predicted"/>
<gene>
    <name evidence="1" type="ORF">AKJ17_18565</name>
</gene>
<dbReference type="PATRIC" id="fig|693.5.peg.3782"/>
<organism evidence="1 2">
    <name type="scientific">Vibrio nereis</name>
    <dbReference type="NCBI Taxonomy" id="693"/>
    <lineage>
        <taxon>Bacteria</taxon>
        <taxon>Pseudomonadati</taxon>
        <taxon>Pseudomonadota</taxon>
        <taxon>Gammaproteobacteria</taxon>
        <taxon>Vibrionales</taxon>
        <taxon>Vibrionaceae</taxon>
        <taxon>Vibrio</taxon>
    </lineage>
</organism>
<sequence>MILFMNNIDLSFIERILRLFFPKYRADKALISAGTLLLIAANAAQWAFLASINLENATIQANSVDSSPIIPNIVGIMLIAAGVFLYVKKEASPHCDFEELYSEDKPLRKQRLFNKVYGVKAPVSLINFILSHDNGEEIIEKYKSCDYSVNFQDGIFTEAFELEKRYWRLLISLILIAIAFVCSIFNFAVGNSQDALSALMFILTLLPISYVFFQENARKFSQKWLIELTSEKKKQDEEQTK</sequence>